<protein>
    <submittedName>
        <fullName evidence="1">Uncharacterized protein</fullName>
    </submittedName>
</protein>
<dbReference type="OrthoDB" id="4582561at2759"/>
<keyword evidence="2" id="KW-1185">Reference proteome</keyword>
<organism evidence="1 2">
    <name type="scientific">Fusarium torreyae</name>
    <dbReference type="NCBI Taxonomy" id="1237075"/>
    <lineage>
        <taxon>Eukaryota</taxon>
        <taxon>Fungi</taxon>
        <taxon>Dikarya</taxon>
        <taxon>Ascomycota</taxon>
        <taxon>Pezizomycotina</taxon>
        <taxon>Sordariomycetes</taxon>
        <taxon>Hypocreomycetidae</taxon>
        <taxon>Hypocreales</taxon>
        <taxon>Nectriaceae</taxon>
        <taxon>Fusarium</taxon>
    </lineage>
</organism>
<evidence type="ECO:0000313" key="1">
    <source>
        <dbReference type="EMBL" id="KAJ4258100.1"/>
    </source>
</evidence>
<dbReference type="EMBL" id="JAOQAZ010000016">
    <property type="protein sequence ID" value="KAJ4258100.1"/>
    <property type="molecule type" value="Genomic_DNA"/>
</dbReference>
<sequence>MAIRDFNFTDAYPAERDPFPQFHLSATWQAWETAWFYRIAPIINNPDTPARIMTNGCFIGDNEPNCEKACEHATTMFDTPETLWNCLTIATVAMMATGDGAPDTISNESVRKLKDDFKVNRLN</sequence>
<evidence type="ECO:0000313" key="2">
    <source>
        <dbReference type="Proteomes" id="UP001152049"/>
    </source>
</evidence>
<dbReference type="Proteomes" id="UP001152049">
    <property type="component" value="Unassembled WGS sequence"/>
</dbReference>
<accession>A0A9W8RXC1</accession>
<reference evidence="1" key="1">
    <citation type="submission" date="2022-09" db="EMBL/GenBank/DDBJ databases">
        <title>Fusarium specimens isolated from Avocado Roots.</title>
        <authorList>
            <person name="Stajich J."/>
            <person name="Roper C."/>
            <person name="Heimlech-Rivalta G."/>
        </authorList>
    </citation>
    <scope>NUCLEOTIDE SEQUENCE</scope>
    <source>
        <strain evidence="1">CF00136</strain>
    </source>
</reference>
<dbReference type="AlphaFoldDB" id="A0A9W8RXC1"/>
<proteinExistence type="predicted"/>
<gene>
    <name evidence="1" type="ORF">NW762_008240</name>
</gene>
<name>A0A9W8RXC1_9HYPO</name>
<comment type="caution">
    <text evidence="1">The sequence shown here is derived from an EMBL/GenBank/DDBJ whole genome shotgun (WGS) entry which is preliminary data.</text>
</comment>